<protein>
    <submittedName>
        <fullName evidence="4">GNAT family N-acetyltransferase</fullName>
    </submittedName>
</protein>
<keyword evidence="2" id="KW-0012">Acyltransferase</keyword>
<gene>
    <name evidence="4" type="ORF">G4Z16_23530</name>
</gene>
<keyword evidence="1 4" id="KW-0808">Transferase</keyword>
<dbReference type="Gene3D" id="3.40.630.30">
    <property type="match status" value="1"/>
</dbReference>
<evidence type="ECO:0000259" key="3">
    <source>
        <dbReference type="PROSITE" id="PS51186"/>
    </source>
</evidence>
<dbReference type="PROSITE" id="PS51186">
    <property type="entry name" value="GNAT"/>
    <property type="match status" value="1"/>
</dbReference>
<sequence length="166" mass="17841">MIELEVLTPDDWKTWRTLRHAALADAPYAFKSRLADWQGDGDREERWRDLLGIAGSYNLVAALGGKPVGMARGVPGTETGAAWLHSMWVAGSGRGYGVGDRLVRAVELWAVRSGAGLLSLAVMPSNRPAIALYRRHGFEETGLPGAPLPDGQHELVMAKLLGPSGT</sequence>
<dbReference type="GO" id="GO:0016747">
    <property type="term" value="F:acyltransferase activity, transferring groups other than amino-acyl groups"/>
    <property type="evidence" value="ECO:0007669"/>
    <property type="project" value="InterPro"/>
</dbReference>
<evidence type="ECO:0000313" key="5">
    <source>
        <dbReference type="Proteomes" id="UP000595046"/>
    </source>
</evidence>
<dbReference type="InterPro" id="IPR000182">
    <property type="entry name" value="GNAT_dom"/>
</dbReference>
<dbReference type="SUPFAM" id="SSF55729">
    <property type="entry name" value="Acyl-CoA N-acyltransferases (Nat)"/>
    <property type="match status" value="1"/>
</dbReference>
<dbReference type="KEGG" id="sbat:G4Z16_23530"/>
<evidence type="ECO:0000256" key="1">
    <source>
        <dbReference type="ARBA" id="ARBA00022679"/>
    </source>
</evidence>
<dbReference type="AlphaFoldDB" id="A0A7T1T9I2"/>
<dbReference type="EMBL" id="CP048882">
    <property type="protein sequence ID" value="QPP08887.1"/>
    <property type="molecule type" value="Genomic_DNA"/>
</dbReference>
<keyword evidence="5" id="KW-1185">Reference proteome</keyword>
<organism evidence="4 5">
    <name type="scientific">Streptomyces bathyalis</name>
    <dbReference type="NCBI Taxonomy" id="2710756"/>
    <lineage>
        <taxon>Bacteria</taxon>
        <taxon>Bacillati</taxon>
        <taxon>Actinomycetota</taxon>
        <taxon>Actinomycetes</taxon>
        <taxon>Kitasatosporales</taxon>
        <taxon>Streptomycetaceae</taxon>
        <taxon>Streptomyces</taxon>
    </lineage>
</organism>
<reference evidence="5" key="1">
    <citation type="submission" date="2020-02" db="EMBL/GenBank/DDBJ databases">
        <title>Streptomyces sp. ASO4wet.</title>
        <authorList>
            <person name="Risdian C."/>
            <person name="Landwehr W."/>
            <person name="Schupp P."/>
            <person name="Wink J."/>
        </authorList>
    </citation>
    <scope>NUCLEOTIDE SEQUENCE [LARGE SCALE GENOMIC DNA]</scope>
    <source>
        <strain evidence="5">ASO4wet</strain>
    </source>
</reference>
<evidence type="ECO:0000313" key="4">
    <source>
        <dbReference type="EMBL" id="QPP08887.1"/>
    </source>
</evidence>
<feature type="domain" description="N-acetyltransferase" evidence="3">
    <location>
        <begin position="2"/>
        <end position="162"/>
    </location>
</feature>
<dbReference type="CDD" id="cd04301">
    <property type="entry name" value="NAT_SF"/>
    <property type="match status" value="1"/>
</dbReference>
<dbReference type="PANTHER" id="PTHR43877">
    <property type="entry name" value="AMINOALKYLPHOSPHONATE N-ACETYLTRANSFERASE-RELATED-RELATED"/>
    <property type="match status" value="1"/>
</dbReference>
<proteinExistence type="predicted"/>
<dbReference type="InterPro" id="IPR050832">
    <property type="entry name" value="Bact_Acetyltransf"/>
</dbReference>
<evidence type="ECO:0000256" key="2">
    <source>
        <dbReference type="ARBA" id="ARBA00023315"/>
    </source>
</evidence>
<dbReference type="PANTHER" id="PTHR43877:SF2">
    <property type="entry name" value="AMINOALKYLPHOSPHONATE N-ACETYLTRANSFERASE-RELATED"/>
    <property type="match status" value="1"/>
</dbReference>
<dbReference type="Proteomes" id="UP000595046">
    <property type="component" value="Chromosome"/>
</dbReference>
<accession>A0A7T1T9I2</accession>
<dbReference type="Pfam" id="PF00583">
    <property type="entry name" value="Acetyltransf_1"/>
    <property type="match status" value="1"/>
</dbReference>
<name>A0A7T1T9I2_9ACTN</name>
<dbReference type="InterPro" id="IPR016181">
    <property type="entry name" value="Acyl_CoA_acyltransferase"/>
</dbReference>
<dbReference type="RefSeq" id="WP_197352665.1">
    <property type="nucleotide sequence ID" value="NZ_CP048882.1"/>
</dbReference>